<dbReference type="EMBL" id="JACAZH010000004">
    <property type="protein sequence ID" value="KAF7371211.1"/>
    <property type="molecule type" value="Genomic_DNA"/>
</dbReference>
<evidence type="ECO:0000259" key="3">
    <source>
        <dbReference type="Pfam" id="PF07993"/>
    </source>
</evidence>
<dbReference type="Gene3D" id="3.40.50.720">
    <property type="entry name" value="NAD(P)-binding Rossmann-like Domain"/>
    <property type="match status" value="1"/>
</dbReference>
<dbReference type="PANTHER" id="PTHR43439">
    <property type="entry name" value="PHENYLACETATE-COENZYME A LIGASE"/>
    <property type="match status" value="1"/>
</dbReference>
<evidence type="ECO:0000256" key="2">
    <source>
        <dbReference type="ARBA" id="ARBA00022553"/>
    </source>
</evidence>
<evidence type="ECO:0000256" key="1">
    <source>
        <dbReference type="ARBA" id="ARBA00022450"/>
    </source>
</evidence>
<accession>A0A8H6Z7G6</accession>
<keyword evidence="2" id="KW-0597">Phosphoprotein</keyword>
<keyword evidence="1" id="KW-0596">Phosphopantetheine</keyword>
<comment type="caution">
    <text evidence="4">The sequence shown here is derived from an EMBL/GenBank/DDBJ whole genome shotgun (WGS) entry which is preliminary data.</text>
</comment>
<feature type="domain" description="Thioester reductase (TE)" evidence="3">
    <location>
        <begin position="3"/>
        <end position="78"/>
    </location>
</feature>
<dbReference type="SUPFAM" id="SSF51735">
    <property type="entry name" value="NAD(P)-binding Rossmann-fold domains"/>
    <property type="match status" value="1"/>
</dbReference>
<dbReference type="AlphaFoldDB" id="A0A8H6Z7G6"/>
<dbReference type="Pfam" id="PF07993">
    <property type="entry name" value="NAD_binding_4"/>
    <property type="match status" value="1"/>
</dbReference>
<proteinExistence type="predicted"/>
<gene>
    <name evidence="4" type="ORF">MSAN_00756700</name>
</gene>
<evidence type="ECO:0000313" key="5">
    <source>
        <dbReference type="Proteomes" id="UP000623467"/>
    </source>
</evidence>
<dbReference type="InterPro" id="IPR051414">
    <property type="entry name" value="Adenylate-forming_Reductase"/>
</dbReference>
<sequence length="215" mass="23692">MGGYGRSKYIAEQLLARSSLDVTCLRIGQVPGALPKGLWSTSEWVPILVKTSIALGRLPLASGFSIFAPPHDTVAKAIIDVAFHRSQNGECTPLMLNLVHPQPDAWNFVMNCIHDALLKPKNGSNDLEFVSFADWYGALEAREDRDGYIAEDIPGLKLLDLFSCIADMTQGAEFGSICYCTDKMRMVSPAMRTAESITKKQVDAWVGYWRSSGFI</sequence>
<evidence type="ECO:0000313" key="4">
    <source>
        <dbReference type="EMBL" id="KAF7371211.1"/>
    </source>
</evidence>
<keyword evidence="5" id="KW-1185">Reference proteome</keyword>
<reference evidence="4" key="1">
    <citation type="submission" date="2020-05" db="EMBL/GenBank/DDBJ databases">
        <title>Mycena genomes resolve the evolution of fungal bioluminescence.</title>
        <authorList>
            <person name="Tsai I.J."/>
        </authorList>
    </citation>
    <scope>NUCLEOTIDE SEQUENCE</scope>
    <source>
        <strain evidence="4">160909Yilan</strain>
    </source>
</reference>
<dbReference type="Proteomes" id="UP000623467">
    <property type="component" value="Unassembled WGS sequence"/>
</dbReference>
<dbReference type="InterPro" id="IPR013120">
    <property type="entry name" value="FAR_NAD-bd"/>
</dbReference>
<protein>
    <submittedName>
        <fullName evidence="4">General substrate transporter</fullName>
    </submittedName>
</protein>
<dbReference type="OrthoDB" id="429813at2759"/>
<dbReference type="InterPro" id="IPR036291">
    <property type="entry name" value="NAD(P)-bd_dom_sf"/>
</dbReference>
<organism evidence="4 5">
    <name type="scientific">Mycena sanguinolenta</name>
    <dbReference type="NCBI Taxonomy" id="230812"/>
    <lineage>
        <taxon>Eukaryota</taxon>
        <taxon>Fungi</taxon>
        <taxon>Dikarya</taxon>
        <taxon>Basidiomycota</taxon>
        <taxon>Agaricomycotina</taxon>
        <taxon>Agaricomycetes</taxon>
        <taxon>Agaricomycetidae</taxon>
        <taxon>Agaricales</taxon>
        <taxon>Marasmiineae</taxon>
        <taxon>Mycenaceae</taxon>
        <taxon>Mycena</taxon>
    </lineage>
</organism>
<dbReference type="PANTHER" id="PTHR43439:SF2">
    <property type="entry name" value="ENZYME, PUTATIVE (JCVI)-RELATED"/>
    <property type="match status" value="1"/>
</dbReference>
<name>A0A8H6Z7G6_9AGAR</name>